<dbReference type="Proteomes" id="UP000054477">
    <property type="component" value="Unassembled WGS sequence"/>
</dbReference>
<evidence type="ECO:0000313" key="3">
    <source>
        <dbReference type="Proteomes" id="UP000054477"/>
    </source>
</evidence>
<reference evidence="2 3" key="1">
    <citation type="submission" date="2014-04" db="EMBL/GenBank/DDBJ databases">
        <authorList>
            <consortium name="DOE Joint Genome Institute"/>
            <person name="Kuo A."/>
            <person name="Kohler A."/>
            <person name="Nagy L.G."/>
            <person name="Floudas D."/>
            <person name="Copeland A."/>
            <person name="Barry K.W."/>
            <person name="Cichocki N."/>
            <person name="Veneault-Fourrey C."/>
            <person name="LaButti K."/>
            <person name="Lindquist E.A."/>
            <person name="Lipzen A."/>
            <person name="Lundell T."/>
            <person name="Morin E."/>
            <person name="Murat C."/>
            <person name="Sun H."/>
            <person name="Tunlid A."/>
            <person name="Henrissat B."/>
            <person name="Grigoriev I.V."/>
            <person name="Hibbett D.S."/>
            <person name="Martin F."/>
            <person name="Nordberg H.P."/>
            <person name="Cantor M.N."/>
            <person name="Hua S.X."/>
        </authorList>
    </citation>
    <scope>NUCLEOTIDE SEQUENCE [LARGE SCALE GENOMIC DNA]</scope>
    <source>
        <strain evidence="2 3">LaAM-08-1</strain>
    </source>
</reference>
<reference evidence="3" key="2">
    <citation type="submission" date="2015-01" db="EMBL/GenBank/DDBJ databases">
        <title>Evolutionary Origins and Diversification of the Mycorrhizal Mutualists.</title>
        <authorList>
            <consortium name="DOE Joint Genome Institute"/>
            <consortium name="Mycorrhizal Genomics Consortium"/>
            <person name="Kohler A."/>
            <person name="Kuo A."/>
            <person name="Nagy L.G."/>
            <person name="Floudas D."/>
            <person name="Copeland A."/>
            <person name="Barry K.W."/>
            <person name="Cichocki N."/>
            <person name="Veneault-Fourrey C."/>
            <person name="LaButti K."/>
            <person name="Lindquist E.A."/>
            <person name="Lipzen A."/>
            <person name="Lundell T."/>
            <person name="Morin E."/>
            <person name="Murat C."/>
            <person name="Riley R."/>
            <person name="Ohm R."/>
            <person name="Sun H."/>
            <person name="Tunlid A."/>
            <person name="Henrissat B."/>
            <person name="Grigoriev I.V."/>
            <person name="Hibbett D.S."/>
            <person name="Martin F."/>
        </authorList>
    </citation>
    <scope>NUCLEOTIDE SEQUENCE [LARGE SCALE GENOMIC DNA]</scope>
    <source>
        <strain evidence="3">LaAM-08-1</strain>
    </source>
</reference>
<gene>
    <name evidence="2" type="ORF">K443DRAFT_101166</name>
</gene>
<keyword evidence="1" id="KW-1133">Transmembrane helix</keyword>
<name>A0A0C9XEL8_9AGAR</name>
<organism evidence="2 3">
    <name type="scientific">Laccaria amethystina LaAM-08-1</name>
    <dbReference type="NCBI Taxonomy" id="1095629"/>
    <lineage>
        <taxon>Eukaryota</taxon>
        <taxon>Fungi</taxon>
        <taxon>Dikarya</taxon>
        <taxon>Basidiomycota</taxon>
        <taxon>Agaricomycotina</taxon>
        <taxon>Agaricomycetes</taxon>
        <taxon>Agaricomycetidae</taxon>
        <taxon>Agaricales</taxon>
        <taxon>Agaricineae</taxon>
        <taxon>Hydnangiaceae</taxon>
        <taxon>Laccaria</taxon>
    </lineage>
</organism>
<keyword evidence="1" id="KW-0472">Membrane</keyword>
<dbReference type="HOGENOM" id="CLU_1810747_0_0_1"/>
<dbReference type="EMBL" id="KN838634">
    <property type="protein sequence ID" value="KIK00009.1"/>
    <property type="molecule type" value="Genomic_DNA"/>
</dbReference>
<feature type="transmembrane region" description="Helical" evidence="1">
    <location>
        <begin position="73"/>
        <end position="96"/>
    </location>
</feature>
<evidence type="ECO:0000313" key="2">
    <source>
        <dbReference type="EMBL" id="KIK00009.1"/>
    </source>
</evidence>
<keyword evidence="3" id="KW-1185">Reference proteome</keyword>
<sequence>PLGTDPSTFVIPGLLSPAMMLNTRVNLTTSPGFKCDIGALRNSDIYMQPNLSSKFMQYFGVQDSLLPGDFMEIWRPLLSCPLLAVFLTSWNLKALLTRRFRIGMKRSNLLLLPRFDLSTLAFRLHKAKLESLFFRTNLTMNTE</sequence>
<protein>
    <submittedName>
        <fullName evidence="2">Uncharacterized protein</fullName>
    </submittedName>
</protein>
<keyword evidence="1" id="KW-0812">Transmembrane</keyword>
<feature type="non-terminal residue" evidence="2">
    <location>
        <position position="1"/>
    </location>
</feature>
<proteinExistence type="predicted"/>
<accession>A0A0C9XEL8</accession>
<dbReference type="AlphaFoldDB" id="A0A0C9XEL8"/>
<evidence type="ECO:0000256" key="1">
    <source>
        <dbReference type="SAM" id="Phobius"/>
    </source>
</evidence>